<keyword evidence="3 7" id="KW-0808">Transferase</keyword>
<evidence type="ECO:0000256" key="4">
    <source>
        <dbReference type="ARBA" id="ARBA00022691"/>
    </source>
</evidence>
<evidence type="ECO:0000313" key="7">
    <source>
        <dbReference type="EMBL" id="SNX67068.1"/>
    </source>
</evidence>
<comment type="catalytic activity">
    <reaction evidence="5">
        <text>L-glutaminyl-[peptide chain release factor] + S-adenosyl-L-methionine = N(5)-methyl-L-glutaminyl-[peptide chain release factor] + S-adenosyl-L-homocysteine + H(+)</text>
        <dbReference type="Rhea" id="RHEA:42896"/>
        <dbReference type="Rhea" id="RHEA-COMP:10271"/>
        <dbReference type="Rhea" id="RHEA-COMP:10272"/>
        <dbReference type="ChEBI" id="CHEBI:15378"/>
        <dbReference type="ChEBI" id="CHEBI:30011"/>
        <dbReference type="ChEBI" id="CHEBI:57856"/>
        <dbReference type="ChEBI" id="CHEBI:59789"/>
        <dbReference type="ChEBI" id="CHEBI:61891"/>
        <dbReference type="EC" id="2.1.1.297"/>
    </reaction>
</comment>
<evidence type="ECO:0000256" key="5">
    <source>
        <dbReference type="ARBA" id="ARBA00048391"/>
    </source>
</evidence>
<accession>A0A285CJ76</accession>
<dbReference type="Pfam" id="PF05175">
    <property type="entry name" value="MTS"/>
    <property type="match status" value="1"/>
</dbReference>
<dbReference type="NCBIfam" id="TIGR03704">
    <property type="entry name" value="PrmC_rel_meth"/>
    <property type="match status" value="1"/>
</dbReference>
<dbReference type="AlphaFoldDB" id="A0A285CJ76"/>
<evidence type="ECO:0000259" key="6">
    <source>
        <dbReference type="Pfam" id="PF05175"/>
    </source>
</evidence>
<reference evidence="7 8" key="1">
    <citation type="submission" date="2017-08" db="EMBL/GenBank/DDBJ databases">
        <authorList>
            <person name="de Groot N.N."/>
        </authorList>
    </citation>
    <scope>NUCLEOTIDE SEQUENCE [LARGE SCALE GENOMIC DNA]</scope>
    <source>
        <strain evidence="7 8">JC228</strain>
    </source>
</reference>
<organism evidence="7 8">
    <name type="scientific">Bacillus oleivorans</name>
    <dbReference type="NCBI Taxonomy" id="1448271"/>
    <lineage>
        <taxon>Bacteria</taxon>
        <taxon>Bacillati</taxon>
        <taxon>Bacillota</taxon>
        <taxon>Bacilli</taxon>
        <taxon>Bacillales</taxon>
        <taxon>Bacillaceae</taxon>
        <taxon>Bacillus</taxon>
    </lineage>
</organism>
<keyword evidence="2 7" id="KW-0489">Methyltransferase</keyword>
<protein>
    <recommendedName>
        <fullName evidence="1">peptide chain release factor N(5)-glutamine methyltransferase</fullName>
        <ecNumber evidence="1">2.1.1.297</ecNumber>
    </recommendedName>
</protein>
<dbReference type="EMBL" id="OAOP01000001">
    <property type="protein sequence ID" value="SNX67068.1"/>
    <property type="molecule type" value="Genomic_DNA"/>
</dbReference>
<dbReference type="GO" id="GO:0102559">
    <property type="term" value="F:peptide chain release factor N(5)-glutamine methyltransferase activity"/>
    <property type="evidence" value="ECO:0007669"/>
    <property type="project" value="UniProtKB-EC"/>
</dbReference>
<keyword evidence="4" id="KW-0949">S-adenosyl-L-methionine</keyword>
<dbReference type="InterPro" id="IPR022446">
    <property type="entry name" value="MeTrfrase_put"/>
</dbReference>
<keyword evidence="8" id="KW-1185">Reference proteome</keyword>
<dbReference type="InterPro" id="IPR007848">
    <property type="entry name" value="Small_mtfrase_dom"/>
</dbReference>
<name>A0A285CJ76_9BACI</name>
<evidence type="ECO:0000313" key="8">
    <source>
        <dbReference type="Proteomes" id="UP000219546"/>
    </source>
</evidence>
<proteinExistence type="predicted"/>
<sequence length="273" mass="29724">MVFIGKQIKFYIDDQNKKNIIERLRTAGCVFAEEEARLLISEARTLDALSTMVNLRITGTPLEHVIGWAEFCGIRIAVDPGVFVPRRRTEFLVQKAVAFSVPGAIVVDLCCGTGAVGVTIAKALGCIKLYAVDIDPTAVRCALRNVTTLGGRVYEGDLYEPLPAKLRGKVDILVANAPYVPTDAIKLLPQDARLHEPKMALDGGNDGLDIQRRVAQEASLWLASGGHLLVETSEMQAPQTFEIFTQYGLIPQVTHSDELDATIVIGTKPTPLE</sequence>
<dbReference type="PANTHER" id="PTHR18895:SF74">
    <property type="entry name" value="MTRF1L RELEASE FACTOR GLUTAMINE METHYLTRANSFERASE"/>
    <property type="match status" value="1"/>
</dbReference>
<dbReference type="InterPro" id="IPR050320">
    <property type="entry name" value="N5-glutamine_MTase"/>
</dbReference>
<dbReference type="GO" id="GO:0032259">
    <property type="term" value="P:methylation"/>
    <property type="evidence" value="ECO:0007669"/>
    <property type="project" value="UniProtKB-KW"/>
</dbReference>
<dbReference type="InterPro" id="IPR029063">
    <property type="entry name" value="SAM-dependent_MTases_sf"/>
</dbReference>
<dbReference type="SUPFAM" id="SSF53335">
    <property type="entry name" value="S-adenosyl-L-methionine-dependent methyltransferases"/>
    <property type="match status" value="1"/>
</dbReference>
<evidence type="ECO:0000256" key="2">
    <source>
        <dbReference type="ARBA" id="ARBA00022603"/>
    </source>
</evidence>
<dbReference type="NCBIfam" id="TIGR00536">
    <property type="entry name" value="hemK_fam"/>
    <property type="match status" value="1"/>
</dbReference>
<dbReference type="Gene3D" id="3.40.50.150">
    <property type="entry name" value="Vaccinia Virus protein VP39"/>
    <property type="match status" value="1"/>
</dbReference>
<dbReference type="EC" id="2.1.1.297" evidence="1"/>
<dbReference type="PANTHER" id="PTHR18895">
    <property type="entry name" value="HEMK METHYLTRANSFERASE"/>
    <property type="match status" value="1"/>
</dbReference>
<dbReference type="CDD" id="cd02440">
    <property type="entry name" value="AdoMet_MTases"/>
    <property type="match status" value="1"/>
</dbReference>
<feature type="domain" description="Methyltransferase small" evidence="6">
    <location>
        <begin position="76"/>
        <end position="183"/>
    </location>
</feature>
<evidence type="ECO:0000256" key="1">
    <source>
        <dbReference type="ARBA" id="ARBA00012771"/>
    </source>
</evidence>
<dbReference type="InterPro" id="IPR004556">
    <property type="entry name" value="HemK-like"/>
</dbReference>
<gene>
    <name evidence="7" type="ORF">SAMN05877753_101382</name>
</gene>
<dbReference type="Proteomes" id="UP000219546">
    <property type="component" value="Unassembled WGS sequence"/>
</dbReference>
<evidence type="ECO:0000256" key="3">
    <source>
        <dbReference type="ARBA" id="ARBA00022679"/>
    </source>
</evidence>